<reference evidence="3" key="1">
    <citation type="journal article" date="2014" name="Int. J. Syst. Evol. Microbiol.">
        <title>Complete genome sequence of Corynebacterium casei LMG S-19264T (=DSM 44701T), isolated from a smear-ripened cheese.</title>
        <authorList>
            <consortium name="US DOE Joint Genome Institute (JGI-PGF)"/>
            <person name="Walter F."/>
            <person name="Albersmeier A."/>
            <person name="Kalinowski J."/>
            <person name="Ruckert C."/>
        </authorList>
    </citation>
    <scope>NUCLEOTIDE SEQUENCE</scope>
    <source>
        <strain evidence="3">CGMCC 1.15533</strain>
    </source>
</reference>
<protein>
    <recommendedName>
        <fullName evidence="5">Lipoprotein</fullName>
    </recommendedName>
</protein>
<feature type="signal peptide" evidence="2">
    <location>
        <begin position="1"/>
        <end position="26"/>
    </location>
</feature>
<dbReference type="PROSITE" id="PS51257">
    <property type="entry name" value="PROKAR_LIPOPROTEIN"/>
    <property type="match status" value="1"/>
</dbReference>
<accession>A0A917A3D1</accession>
<comment type="caution">
    <text evidence="3">The sequence shown here is derived from an EMBL/GenBank/DDBJ whole genome shotgun (WGS) entry which is preliminary data.</text>
</comment>
<keyword evidence="2" id="KW-0732">Signal</keyword>
<dbReference type="AlphaFoldDB" id="A0A917A3D1"/>
<feature type="compositionally biased region" description="Low complexity" evidence="1">
    <location>
        <begin position="72"/>
        <end position="92"/>
    </location>
</feature>
<evidence type="ECO:0000313" key="3">
    <source>
        <dbReference type="EMBL" id="GGE24368.1"/>
    </source>
</evidence>
<sequence length="171" mass="18400">MTKKTILSAVTLASVALLLTACEQKATESNSSNSSSIEQSMAKSKDKKSSQSSSSEMMKNKKEDVQDTDMKASASSSEQEGSSAEEIAAQSSKQTQETGKGGYEAKDGGTLPLFEDTPVYTAMDKGKSAGFTLPVGEVNWDQYMQGNGDYWYSYVGNDGVRYYIAYSDVGH</sequence>
<organism evidence="3 4">
    <name type="scientific">Streptococcus himalayensis</name>
    <dbReference type="NCBI Taxonomy" id="1888195"/>
    <lineage>
        <taxon>Bacteria</taxon>
        <taxon>Bacillati</taxon>
        <taxon>Bacillota</taxon>
        <taxon>Bacilli</taxon>
        <taxon>Lactobacillales</taxon>
        <taxon>Streptococcaceae</taxon>
        <taxon>Streptococcus</taxon>
    </lineage>
</organism>
<feature type="compositionally biased region" description="Low complexity" evidence="1">
    <location>
        <begin position="29"/>
        <end position="42"/>
    </location>
</feature>
<dbReference type="EMBL" id="BMJN01000002">
    <property type="protein sequence ID" value="GGE24368.1"/>
    <property type="molecule type" value="Genomic_DNA"/>
</dbReference>
<feature type="chain" id="PRO_5037342340" description="Lipoprotein" evidence="2">
    <location>
        <begin position="27"/>
        <end position="171"/>
    </location>
</feature>
<evidence type="ECO:0000256" key="1">
    <source>
        <dbReference type="SAM" id="MobiDB-lite"/>
    </source>
</evidence>
<name>A0A917A3D1_9STRE</name>
<dbReference type="RefSeq" id="WP_068989538.1">
    <property type="nucleotide sequence ID" value="NZ_BMJN01000002.1"/>
</dbReference>
<evidence type="ECO:0000256" key="2">
    <source>
        <dbReference type="SAM" id="SignalP"/>
    </source>
</evidence>
<reference evidence="3" key="2">
    <citation type="submission" date="2020-09" db="EMBL/GenBank/DDBJ databases">
        <authorList>
            <person name="Sun Q."/>
            <person name="Zhou Y."/>
        </authorList>
    </citation>
    <scope>NUCLEOTIDE SEQUENCE</scope>
    <source>
        <strain evidence="3">CGMCC 1.15533</strain>
    </source>
</reference>
<feature type="compositionally biased region" description="Basic and acidic residues" evidence="1">
    <location>
        <begin position="58"/>
        <end position="70"/>
    </location>
</feature>
<dbReference type="OrthoDB" id="2237377at2"/>
<keyword evidence="4" id="KW-1185">Reference proteome</keyword>
<evidence type="ECO:0008006" key="5">
    <source>
        <dbReference type="Google" id="ProtNLM"/>
    </source>
</evidence>
<dbReference type="Proteomes" id="UP000660801">
    <property type="component" value="Unassembled WGS sequence"/>
</dbReference>
<proteinExistence type="predicted"/>
<evidence type="ECO:0000313" key="4">
    <source>
        <dbReference type="Proteomes" id="UP000660801"/>
    </source>
</evidence>
<gene>
    <name evidence="3" type="ORF">GCM10011510_01850</name>
</gene>
<dbReference type="Gene3D" id="2.30.30.40">
    <property type="entry name" value="SH3 Domains"/>
    <property type="match status" value="1"/>
</dbReference>
<feature type="region of interest" description="Disordered" evidence="1">
    <location>
        <begin position="25"/>
        <end position="110"/>
    </location>
</feature>